<proteinExistence type="predicted"/>
<dbReference type="AlphaFoldDB" id="A0A392ULC1"/>
<keyword evidence="3" id="KW-1185">Reference proteome</keyword>
<keyword evidence="1" id="KW-0732">Signal</keyword>
<accession>A0A392ULC1</accession>
<sequence>SSCCFVLLVVVPCLSLSEECSSCGGAF</sequence>
<name>A0A392ULC1_9FABA</name>
<protein>
    <submittedName>
        <fullName evidence="2">Uncharacterized protein</fullName>
    </submittedName>
</protein>
<reference evidence="2 3" key="1">
    <citation type="journal article" date="2018" name="Front. Plant Sci.">
        <title>Red Clover (Trifolium pratense) and Zigzag Clover (T. medium) - A Picture of Genomic Similarities and Differences.</title>
        <authorList>
            <person name="Dluhosova J."/>
            <person name="Istvanek J."/>
            <person name="Nedelnik J."/>
            <person name="Repkova J."/>
        </authorList>
    </citation>
    <scope>NUCLEOTIDE SEQUENCE [LARGE SCALE GENOMIC DNA]</scope>
    <source>
        <strain evidence="3">cv. 10/8</strain>
        <tissue evidence="2">Leaf</tissue>
    </source>
</reference>
<evidence type="ECO:0000256" key="1">
    <source>
        <dbReference type="SAM" id="SignalP"/>
    </source>
</evidence>
<dbReference type="Proteomes" id="UP000265520">
    <property type="component" value="Unassembled WGS sequence"/>
</dbReference>
<organism evidence="2 3">
    <name type="scientific">Trifolium medium</name>
    <dbReference type="NCBI Taxonomy" id="97028"/>
    <lineage>
        <taxon>Eukaryota</taxon>
        <taxon>Viridiplantae</taxon>
        <taxon>Streptophyta</taxon>
        <taxon>Embryophyta</taxon>
        <taxon>Tracheophyta</taxon>
        <taxon>Spermatophyta</taxon>
        <taxon>Magnoliopsida</taxon>
        <taxon>eudicotyledons</taxon>
        <taxon>Gunneridae</taxon>
        <taxon>Pentapetalae</taxon>
        <taxon>rosids</taxon>
        <taxon>fabids</taxon>
        <taxon>Fabales</taxon>
        <taxon>Fabaceae</taxon>
        <taxon>Papilionoideae</taxon>
        <taxon>50 kb inversion clade</taxon>
        <taxon>NPAAA clade</taxon>
        <taxon>Hologalegina</taxon>
        <taxon>IRL clade</taxon>
        <taxon>Trifolieae</taxon>
        <taxon>Trifolium</taxon>
    </lineage>
</organism>
<evidence type="ECO:0000313" key="3">
    <source>
        <dbReference type="Proteomes" id="UP000265520"/>
    </source>
</evidence>
<feature type="non-terminal residue" evidence="2">
    <location>
        <position position="1"/>
    </location>
</feature>
<comment type="caution">
    <text evidence="2">The sequence shown here is derived from an EMBL/GenBank/DDBJ whole genome shotgun (WGS) entry which is preliminary data.</text>
</comment>
<feature type="chain" id="PRO_5017269961" evidence="1">
    <location>
        <begin position="18"/>
        <end position="27"/>
    </location>
</feature>
<evidence type="ECO:0000313" key="2">
    <source>
        <dbReference type="EMBL" id="MCI72535.1"/>
    </source>
</evidence>
<dbReference type="EMBL" id="LXQA010819907">
    <property type="protein sequence ID" value="MCI72535.1"/>
    <property type="molecule type" value="Genomic_DNA"/>
</dbReference>
<feature type="signal peptide" evidence="1">
    <location>
        <begin position="1"/>
        <end position="17"/>
    </location>
</feature>